<name>A0A8T2K610_9PIPI</name>
<dbReference type="GO" id="GO:0038023">
    <property type="term" value="F:signaling receptor activity"/>
    <property type="evidence" value="ECO:0007669"/>
    <property type="project" value="TreeGrafter"/>
</dbReference>
<comment type="caution">
    <text evidence="7">The sequence shown here is derived from an EMBL/GenBank/DDBJ whole genome shotgun (WGS) entry which is preliminary data.</text>
</comment>
<keyword evidence="4" id="KW-1133">Transmembrane helix</keyword>
<dbReference type="InterPro" id="IPR036179">
    <property type="entry name" value="Ig-like_dom_sf"/>
</dbReference>
<keyword evidence="4" id="KW-0472">Membrane</keyword>
<dbReference type="OrthoDB" id="9805957at2759"/>
<dbReference type="InterPro" id="IPR003599">
    <property type="entry name" value="Ig_sub"/>
</dbReference>
<evidence type="ECO:0000259" key="6">
    <source>
        <dbReference type="PROSITE" id="PS50835"/>
    </source>
</evidence>
<dbReference type="PANTHER" id="PTHR16423">
    <property type="entry name" value="TREM-LIKE TRANSCRIPT PROTEIN"/>
    <property type="match status" value="1"/>
</dbReference>
<dbReference type="InterPro" id="IPR052314">
    <property type="entry name" value="Immune_rcpt_domain"/>
</dbReference>
<dbReference type="InterPro" id="IPR007110">
    <property type="entry name" value="Ig-like_dom"/>
</dbReference>
<dbReference type="SMART" id="SM00409">
    <property type="entry name" value="IG"/>
    <property type="match status" value="1"/>
</dbReference>
<reference evidence="7" key="1">
    <citation type="thesis" date="2020" institute="ProQuest LLC" country="789 East Eisenhower Parkway, Ann Arbor, MI, USA">
        <title>Comparative Genomics and Chromosome Evolution.</title>
        <authorList>
            <person name="Mudd A.B."/>
        </authorList>
    </citation>
    <scope>NUCLEOTIDE SEQUENCE</scope>
    <source>
        <strain evidence="7">Female2</strain>
        <tissue evidence="7">Blood</tissue>
    </source>
</reference>
<dbReference type="Proteomes" id="UP000812440">
    <property type="component" value="Chromosome 2"/>
</dbReference>
<feature type="transmembrane region" description="Helical" evidence="4">
    <location>
        <begin position="157"/>
        <end position="181"/>
    </location>
</feature>
<keyword evidence="4" id="KW-0812">Transmembrane</keyword>
<evidence type="ECO:0000256" key="5">
    <source>
        <dbReference type="SAM" id="SignalP"/>
    </source>
</evidence>
<evidence type="ECO:0000313" key="7">
    <source>
        <dbReference type="EMBL" id="KAG8451080.1"/>
    </source>
</evidence>
<evidence type="ECO:0000256" key="3">
    <source>
        <dbReference type="ARBA" id="ARBA00023319"/>
    </source>
</evidence>
<sequence length="186" mass="21297">MGILMHLLLFASFFDIFLTQNVTVLSGHLGDTLTILCPYKHYSDRWKKKTWCKEVSDSQCQPVISARRFWLQLSKRSNGSTTISDNVHESIVTVTINKLQHDDTGIYQCQANSYDTVNILKTVQVQVWEEPILGNISEVAKVQYSVSGPFSWNAVSWILIILGCSFVLFKVIFLSFAFTWLTHRNK</sequence>
<evidence type="ECO:0000256" key="4">
    <source>
        <dbReference type="SAM" id="Phobius"/>
    </source>
</evidence>
<evidence type="ECO:0000256" key="2">
    <source>
        <dbReference type="ARBA" id="ARBA00023157"/>
    </source>
</evidence>
<feature type="signal peptide" evidence="5">
    <location>
        <begin position="1"/>
        <end position="19"/>
    </location>
</feature>
<organism evidence="7 8">
    <name type="scientific">Hymenochirus boettgeri</name>
    <name type="common">Congo dwarf clawed frog</name>
    <dbReference type="NCBI Taxonomy" id="247094"/>
    <lineage>
        <taxon>Eukaryota</taxon>
        <taxon>Metazoa</taxon>
        <taxon>Chordata</taxon>
        <taxon>Craniata</taxon>
        <taxon>Vertebrata</taxon>
        <taxon>Euteleostomi</taxon>
        <taxon>Amphibia</taxon>
        <taxon>Batrachia</taxon>
        <taxon>Anura</taxon>
        <taxon>Pipoidea</taxon>
        <taxon>Pipidae</taxon>
        <taxon>Pipinae</taxon>
        <taxon>Hymenochirus</taxon>
    </lineage>
</organism>
<keyword evidence="1 5" id="KW-0732">Signal</keyword>
<feature type="domain" description="Ig-like" evidence="6">
    <location>
        <begin position="30"/>
        <end position="126"/>
    </location>
</feature>
<dbReference type="InterPro" id="IPR013106">
    <property type="entry name" value="Ig_V-set"/>
</dbReference>
<dbReference type="AlphaFoldDB" id="A0A8T2K610"/>
<dbReference type="Gene3D" id="2.60.40.10">
    <property type="entry name" value="Immunoglobulins"/>
    <property type="match status" value="1"/>
</dbReference>
<keyword evidence="2" id="KW-1015">Disulfide bond</keyword>
<dbReference type="Pfam" id="PF07686">
    <property type="entry name" value="V-set"/>
    <property type="match status" value="1"/>
</dbReference>
<evidence type="ECO:0000256" key="1">
    <source>
        <dbReference type="ARBA" id="ARBA00022729"/>
    </source>
</evidence>
<dbReference type="InterPro" id="IPR013783">
    <property type="entry name" value="Ig-like_fold"/>
</dbReference>
<evidence type="ECO:0000313" key="8">
    <source>
        <dbReference type="Proteomes" id="UP000812440"/>
    </source>
</evidence>
<keyword evidence="8" id="KW-1185">Reference proteome</keyword>
<feature type="chain" id="PRO_5035738820" description="Ig-like domain-containing protein" evidence="5">
    <location>
        <begin position="20"/>
        <end position="186"/>
    </location>
</feature>
<dbReference type="EMBL" id="JAACNH010000002">
    <property type="protein sequence ID" value="KAG8451080.1"/>
    <property type="molecule type" value="Genomic_DNA"/>
</dbReference>
<dbReference type="PANTHER" id="PTHR16423:SF6">
    <property type="entry name" value="TRIGGERING RECEPTOR EXPRESSED ON MYELOID CELLS 2-RELATED"/>
    <property type="match status" value="1"/>
</dbReference>
<dbReference type="PROSITE" id="PS50835">
    <property type="entry name" value="IG_LIKE"/>
    <property type="match status" value="1"/>
</dbReference>
<dbReference type="GO" id="GO:0009986">
    <property type="term" value="C:cell surface"/>
    <property type="evidence" value="ECO:0007669"/>
    <property type="project" value="TreeGrafter"/>
</dbReference>
<gene>
    <name evidence="7" type="ORF">GDO86_003384</name>
</gene>
<keyword evidence="3" id="KW-0393">Immunoglobulin domain</keyword>
<feature type="non-terminal residue" evidence="7">
    <location>
        <position position="186"/>
    </location>
</feature>
<protein>
    <recommendedName>
        <fullName evidence="6">Ig-like domain-containing protein</fullName>
    </recommendedName>
</protein>
<accession>A0A8T2K610</accession>
<dbReference type="SUPFAM" id="SSF48726">
    <property type="entry name" value="Immunoglobulin"/>
    <property type="match status" value="1"/>
</dbReference>
<proteinExistence type="predicted"/>